<organism evidence="2 3">
    <name type="scientific">Bacteroides fluxus YIT 12057</name>
    <dbReference type="NCBI Taxonomy" id="763034"/>
    <lineage>
        <taxon>Bacteria</taxon>
        <taxon>Pseudomonadati</taxon>
        <taxon>Bacteroidota</taxon>
        <taxon>Bacteroidia</taxon>
        <taxon>Bacteroidales</taxon>
        <taxon>Bacteroidaceae</taxon>
        <taxon>Bacteroides</taxon>
    </lineage>
</organism>
<accession>F3PWA0</accession>
<evidence type="ECO:0000256" key="1">
    <source>
        <dbReference type="SAM" id="Phobius"/>
    </source>
</evidence>
<keyword evidence="1" id="KW-1133">Transmembrane helix</keyword>
<proteinExistence type="predicted"/>
<keyword evidence="3" id="KW-1185">Reference proteome</keyword>
<dbReference type="EMBL" id="AFBN01000095">
    <property type="protein sequence ID" value="EGF52449.1"/>
    <property type="molecule type" value="Genomic_DNA"/>
</dbReference>
<dbReference type="STRING" id="763034.HMPREF9446_03035"/>
<evidence type="ECO:0000313" key="3">
    <source>
        <dbReference type="Proteomes" id="UP000003416"/>
    </source>
</evidence>
<reference evidence="2 3" key="1">
    <citation type="submission" date="2011-02" db="EMBL/GenBank/DDBJ databases">
        <authorList>
            <person name="Weinstock G."/>
            <person name="Sodergren E."/>
            <person name="Clifton S."/>
            <person name="Fulton L."/>
            <person name="Fulton B."/>
            <person name="Courtney L."/>
            <person name="Fronick C."/>
            <person name="Harrison M."/>
            <person name="Strong C."/>
            <person name="Farmer C."/>
            <person name="Delahaunty K."/>
            <person name="Markovic C."/>
            <person name="Hall O."/>
            <person name="Minx P."/>
            <person name="Tomlinson C."/>
            <person name="Mitreva M."/>
            <person name="Hou S."/>
            <person name="Chen J."/>
            <person name="Wollam A."/>
            <person name="Pepin K.H."/>
            <person name="Johnson M."/>
            <person name="Bhonagiri V."/>
            <person name="Zhang X."/>
            <person name="Suruliraj S."/>
            <person name="Warren W."/>
            <person name="Chinwalla A."/>
            <person name="Mardis E.R."/>
            <person name="Wilson R.K."/>
        </authorList>
    </citation>
    <scope>NUCLEOTIDE SEQUENCE [LARGE SCALE GENOMIC DNA]</scope>
    <source>
        <strain evidence="2 3">YIT 12057</strain>
    </source>
</reference>
<dbReference type="HOGENOM" id="CLU_2056619_0_0_10"/>
<evidence type="ECO:0000313" key="2">
    <source>
        <dbReference type="EMBL" id="EGF52449.1"/>
    </source>
</evidence>
<gene>
    <name evidence="2" type="ORF">HMPREF9446_03035</name>
</gene>
<feature type="transmembrane region" description="Helical" evidence="1">
    <location>
        <begin position="55"/>
        <end position="77"/>
    </location>
</feature>
<sequence>MLTIKCMKEYFDFDRIGKRLPYTAPDGFLDDLENSVMQRIKQEVRPLKPKRNLHLWYSVAGGLVAAGLALLIVFAPFHTQTKKSFEDVEEAFAKKWRWITKRPGSLWKLSASSRKKSGH</sequence>
<comment type="caution">
    <text evidence="2">The sequence shown here is derived from an EMBL/GenBank/DDBJ whole genome shotgun (WGS) entry which is preliminary data.</text>
</comment>
<dbReference type="AlphaFoldDB" id="F3PWA0"/>
<keyword evidence="1" id="KW-0472">Membrane</keyword>
<name>F3PWA0_9BACE</name>
<keyword evidence="1" id="KW-0812">Transmembrane</keyword>
<dbReference type="Proteomes" id="UP000003416">
    <property type="component" value="Unassembled WGS sequence"/>
</dbReference>
<protein>
    <submittedName>
        <fullName evidence="2">Uncharacterized protein</fullName>
    </submittedName>
</protein>